<dbReference type="FunFam" id="2.10.25.10:FF:000173">
    <property type="entry name" value="Neurogenic locus notch protein 2"/>
    <property type="match status" value="1"/>
</dbReference>
<keyword evidence="5" id="KW-0325">Glycoprotein</keyword>
<dbReference type="PROSITE" id="PS00010">
    <property type="entry name" value="ASX_HYDROXYL"/>
    <property type="match status" value="1"/>
</dbReference>
<feature type="domain" description="EGF-like" evidence="9">
    <location>
        <begin position="241"/>
        <end position="277"/>
    </location>
</feature>
<evidence type="ECO:0000256" key="2">
    <source>
        <dbReference type="ARBA" id="ARBA00022729"/>
    </source>
</evidence>
<dbReference type="Proteomes" id="UP000663852">
    <property type="component" value="Unassembled WGS sequence"/>
</dbReference>
<dbReference type="Gene3D" id="2.10.25.10">
    <property type="entry name" value="Laminin"/>
    <property type="match status" value="4"/>
</dbReference>
<dbReference type="PROSITE" id="PS00022">
    <property type="entry name" value="EGF_1"/>
    <property type="match status" value="4"/>
</dbReference>
<dbReference type="InterPro" id="IPR001881">
    <property type="entry name" value="EGF-like_Ca-bd_dom"/>
</dbReference>
<dbReference type="OrthoDB" id="382013at2759"/>
<feature type="compositionally biased region" description="Polar residues" evidence="7">
    <location>
        <begin position="223"/>
        <end position="235"/>
    </location>
</feature>
<feature type="domain" description="EGF-like" evidence="9">
    <location>
        <begin position="18"/>
        <end position="53"/>
    </location>
</feature>
<evidence type="ECO:0000313" key="10">
    <source>
        <dbReference type="EMBL" id="CAF1342287.1"/>
    </source>
</evidence>
<dbReference type="PROSITE" id="PS01186">
    <property type="entry name" value="EGF_2"/>
    <property type="match status" value="1"/>
</dbReference>
<dbReference type="SUPFAM" id="SSF57196">
    <property type="entry name" value="EGF/Laminin"/>
    <property type="match status" value="4"/>
</dbReference>
<evidence type="ECO:0000256" key="7">
    <source>
        <dbReference type="SAM" id="MobiDB-lite"/>
    </source>
</evidence>
<comment type="caution">
    <text evidence="6">Lacks conserved residue(s) required for the propagation of feature annotation.</text>
</comment>
<feature type="disulfide bond" evidence="6">
    <location>
        <begin position="43"/>
        <end position="52"/>
    </location>
</feature>
<comment type="caution">
    <text evidence="11">The sequence shown here is derived from an EMBL/GenBank/DDBJ whole genome shotgun (WGS) entry which is preliminary data.</text>
</comment>
<keyword evidence="2 8" id="KW-0732">Signal</keyword>
<dbReference type="Pfam" id="PF00008">
    <property type="entry name" value="EGF"/>
    <property type="match status" value="1"/>
</dbReference>
<evidence type="ECO:0000256" key="1">
    <source>
        <dbReference type="ARBA" id="ARBA00022536"/>
    </source>
</evidence>
<evidence type="ECO:0000256" key="4">
    <source>
        <dbReference type="ARBA" id="ARBA00023157"/>
    </source>
</evidence>
<keyword evidence="1 6" id="KW-0245">EGF-like domain</keyword>
<dbReference type="SMART" id="SM00179">
    <property type="entry name" value="EGF_CA"/>
    <property type="match status" value="2"/>
</dbReference>
<sequence length="281" mass="30682">MFVRLFICVFLPLVIAYPSNKCKDYCSNEAVCVIKQDEPVCYCLPEWEGERCDLVRQENFSVEEEEEGEGEVMERSSVRSPECLLAPPNMCLNGGICRFLNNSYSCECKPEFTGRRCKEQSPCVGFCKNNGLCKLNPDGDPFCICNGTGFEGLQCGRAETTIPPVTTLDPRCAPMKEMCNQGSCIIVNGRPKCICGLGYQGDFCDEPILGGANSPTPNPTLLPGQTNPSINPGQSSAVPPAGVNCAQNPCRNNRPCYNNGNSYFCYCGSQFSGINCEVRQG</sequence>
<evidence type="ECO:0000313" key="12">
    <source>
        <dbReference type="Proteomes" id="UP000663828"/>
    </source>
</evidence>
<organism evidence="11 12">
    <name type="scientific">Adineta ricciae</name>
    <name type="common">Rotifer</name>
    <dbReference type="NCBI Taxonomy" id="249248"/>
    <lineage>
        <taxon>Eukaryota</taxon>
        <taxon>Metazoa</taxon>
        <taxon>Spiralia</taxon>
        <taxon>Gnathifera</taxon>
        <taxon>Rotifera</taxon>
        <taxon>Eurotatoria</taxon>
        <taxon>Bdelloidea</taxon>
        <taxon>Adinetida</taxon>
        <taxon>Adinetidae</taxon>
        <taxon>Adineta</taxon>
    </lineage>
</organism>
<evidence type="ECO:0000259" key="9">
    <source>
        <dbReference type="PROSITE" id="PS50026"/>
    </source>
</evidence>
<dbReference type="PROSITE" id="PS50026">
    <property type="entry name" value="EGF_3"/>
    <property type="match status" value="4"/>
</dbReference>
<dbReference type="AlphaFoldDB" id="A0A815VA76"/>
<keyword evidence="12" id="KW-1185">Reference proteome</keyword>
<keyword evidence="3" id="KW-0677">Repeat</keyword>
<feature type="domain" description="EGF-like" evidence="9">
    <location>
        <begin position="79"/>
        <end position="118"/>
    </location>
</feature>
<feature type="disulfide bond" evidence="6">
    <location>
        <begin position="123"/>
        <end position="133"/>
    </location>
</feature>
<evidence type="ECO:0000256" key="3">
    <source>
        <dbReference type="ARBA" id="ARBA00022737"/>
    </source>
</evidence>
<protein>
    <recommendedName>
        <fullName evidence="9">EGF-like domain-containing protein</fullName>
    </recommendedName>
</protein>
<feature type="disulfide bond" evidence="6">
    <location>
        <begin position="22"/>
        <end position="32"/>
    </location>
</feature>
<keyword evidence="4 6" id="KW-1015">Disulfide bond</keyword>
<proteinExistence type="predicted"/>
<feature type="region of interest" description="Disordered" evidence="7">
    <location>
        <begin position="215"/>
        <end position="235"/>
    </location>
</feature>
<evidence type="ECO:0000313" key="11">
    <source>
        <dbReference type="EMBL" id="CAF1532137.1"/>
    </source>
</evidence>
<dbReference type="EMBL" id="CAJNOR010004869">
    <property type="protein sequence ID" value="CAF1532137.1"/>
    <property type="molecule type" value="Genomic_DNA"/>
</dbReference>
<feature type="disulfide bond" evidence="6">
    <location>
        <begin position="108"/>
        <end position="117"/>
    </location>
</feature>
<feature type="signal peptide" evidence="8">
    <location>
        <begin position="1"/>
        <end position="16"/>
    </location>
</feature>
<dbReference type="GO" id="GO:0005509">
    <property type="term" value="F:calcium ion binding"/>
    <property type="evidence" value="ECO:0007669"/>
    <property type="project" value="InterPro"/>
</dbReference>
<dbReference type="PANTHER" id="PTHR24033:SF232">
    <property type="entry name" value="LAMININ SUBUNIT GAMMA-2-RELATED"/>
    <property type="match status" value="1"/>
</dbReference>
<reference evidence="11" key="1">
    <citation type="submission" date="2021-02" db="EMBL/GenBank/DDBJ databases">
        <authorList>
            <person name="Nowell W R."/>
        </authorList>
    </citation>
    <scope>NUCLEOTIDE SEQUENCE</scope>
</reference>
<dbReference type="InterPro" id="IPR000152">
    <property type="entry name" value="EGF-type_Asp/Asn_hydroxyl_site"/>
</dbReference>
<gene>
    <name evidence="10" type="ORF">EDS130_LOCUS32805</name>
    <name evidence="11" type="ORF">XAT740_LOCUS41548</name>
</gene>
<dbReference type="InterPro" id="IPR051830">
    <property type="entry name" value="NOTCH_homolog"/>
</dbReference>
<evidence type="ECO:0000256" key="6">
    <source>
        <dbReference type="PROSITE-ProRule" id="PRU00076"/>
    </source>
</evidence>
<evidence type="ECO:0000256" key="8">
    <source>
        <dbReference type="SAM" id="SignalP"/>
    </source>
</evidence>
<dbReference type="PANTHER" id="PTHR24033">
    <property type="entry name" value="EGF-LIKE DOMAIN-CONTAINING PROTEIN"/>
    <property type="match status" value="1"/>
</dbReference>
<dbReference type="SMART" id="SM00181">
    <property type="entry name" value="EGF"/>
    <property type="match status" value="5"/>
</dbReference>
<dbReference type="Proteomes" id="UP000663828">
    <property type="component" value="Unassembled WGS sequence"/>
</dbReference>
<dbReference type="CDD" id="cd00054">
    <property type="entry name" value="EGF_CA"/>
    <property type="match status" value="1"/>
</dbReference>
<feature type="domain" description="EGF-like" evidence="9">
    <location>
        <begin position="119"/>
        <end position="156"/>
    </location>
</feature>
<dbReference type="InterPro" id="IPR000742">
    <property type="entry name" value="EGF"/>
</dbReference>
<name>A0A815VA76_ADIRI</name>
<evidence type="ECO:0000256" key="5">
    <source>
        <dbReference type="ARBA" id="ARBA00023180"/>
    </source>
</evidence>
<feature type="disulfide bond" evidence="6">
    <location>
        <begin position="267"/>
        <end position="276"/>
    </location>
</feature>
<accession>A0A815VA76</accession>
<feature type="chain" id="PRO_5036229065" description="EGF-like domain-containing protein" evidence="8">
    <location>
        <begin position="17"/>
        <end position="281"/>
    </location>
</feature>
<dbReference type="EMBL" id="CAJNOJ010000255">
    <property type="protein sequence ID" value="CAF1342287.1"/>
    <property type="molecule type" value="Genomic_DNA"/>
</dbReference>